<feature type="region of interest" description="Disordered" evidence="1">
    <location>
        <begin position="1"/>
        <end position="63"/>
    </location>
</feature>
<sequence>MANFFSVNYSSCREGPYAYDDKSTRSRDFLDEDGTAPVKSDGSSAKRHYVPSSTSSAQTGHAKSCYRVKISA</sequence>
<dbReference type="AlphaFoldDB" id="A0AAV2NAT5"/>
<reference evidence="2" key="1">
    <citation type="submission" date="2024-04" db="EMBL/GenBank/DDBJ databases">
        <authorList>
            <consortium name="Molecular Ecology Group"/>
        </authorList>
    </citation>
    <scope>NUCLEOTIDE SEQUENCE</scope>
</reference>
<dbReference type="Proteomes" id="UP001497644">
    <property type="component" value="Chromosome 12"/>
</dbReference>
<evidence type="ECO:0000313" key="2">
    <source>
        <dbReference type="EMBL" id="CAL1676604.1"/>
    </source>
</evidence>
<evidence type="ECO:0000256" key="1">
    <source>
        <dbReference type="SAM" id="MobiDB-lite"/>
    </source>
</evidence>
<organism evidence="2 3">
    <name type="scientific">Lasius platythorax</name>
    <dbReference type="NCBI Taxonomy" id="488582"/>
    <lineage>
        <taxon>Eukaryota</taxon>
        <taxon>Metazoa</taxon>
        <taxon>Ecdysozoa</taxon>
        <taxon>Arthropoda</taxon>
        <taxon>Hexapoda</taxon>
        <taxon>Insecta</taxon>
        <taxon>Pterygota</taxon>
        <taxon>Neoptera</taxon>
        <taxon>Endopterygota</taxon>
        <taxon>Hymenoptera</taxon>
        <taxon>Apocrita</taxon>
        <taxon>Aculeata</taxon>
        <taxon>Formicoidea</taxon>
        <taxon>Formicidae</taxon>
        <taxon>Formicinae</taxon>
        <taxon>Lasius</taxon>
        <taxon>Lasius</taxon>
    </lineage>
</organism>
<feature type="compositionally biased region" description="Polar residues" evidence="1">
    <location>
        <begin position="51"/>
        <end position="61"/>
    </location>
</feature>
<gene>
    <name evidence="2" type="ORF">LPLAT_LOCUS2761</name>
</gene>
<feature type="compositionally biased region" description="Polar residues" evidence="1">
    <location>
        <begin position="1"/>
        <end position="11"/>
    </location>
</feature>
<keyword evidence="3" id="KW-1185">Reference proteome</keyword>
<name>A0AAV2NAT5_9HYME</name>
<evidence type="ECO:0000313" key="3">
    <source>
        <dbReference type="Proteomes" id="UP001497644"/>
    </source>
</evidence>
<accession>A0AAV2NAT5</accession>
<protein>
    <submittedName>
        <fullName evidence="2">Uncharacterized protein</fullName>
    </submittedName>
</protein>
<dbReference type="EMBL" id="OZ034835">
    <property type="protein sequence ID" value="CAL1676604.1"/>
    <property type="molecule type" value="Genomic_DNA"/>
</dbReference>
<proteinExistence type="predicted"/>
<feature type="compositionally biased region" description="Basic and acidic residues" evidence="1">
    <location>
        <begin position="19"/>
        <end position="29"/>
    </location>
</feature>